<sequence>MGSGSFLKVLANNFDVLAGYDFFPIPSVFAHRRFIDSCICSVFPRCFFPRVRRRFFTSERARLISVVSAPSGMGKVCATGIFLPLRAVGLLWMNAFRFPLPGDLGAAMKLSDV</sequence>
<protein>
    <submittedName>
        <fullName evidence="1">HVA22-like protein a</fullName>
    </submittedName>
</protein>
<proteinExistence type="predicted"/>
<evidence type="ECO:0000313" key="1">
    <source>
        <dbReference type="EMBL" id="AQK83335.1"/>
    </source>
</evidence>
<organism evidence="1">
    <name type="scientific">Zea mays</name>
    <name type="common">Maize</name>
    <dbReference type="NCBI Taxonomy" id="4577"/>
    <lineage>
        <taxon>Eukaryota</taxon>
        <taxon>Viridiplantae</taxon>
        <taxon>Streptophyta</taxon>
        <taxon>Embryophyta</taxon>
        <taxon>Tracheophyta</taxon>
        <taxon>Spermatophyta</taxon>
        <taxon>Magnoliopsida</taxon>
        <taxon>Liliopsida</taxon>
        <taxon>Poales</taxon>
        <taxon>Poaceae</taxon>
        <taxon>PACMAD clade</taxon>
        <taxon>Panicoideae</taxon>
        <taxon>Andropogonodae</taxon>
        <taxon>Andropogoneae</taxon>
        <taxon>Tripsacinae</taxon>
        <taxon>Zea</taxon>
    </lineage>
</organism>
<gene>
    <name evidence="1" type="ORF">ZEAMMB73_Zm00001d037220</name>
</gene>
<name>A0A1D6LVP9_MAIZE</name>
<dbReference type="AlphaFoldDB" id="A0A1D6LVP9"/>
<dbReference type="EMBL" id="CM000782">
    <property type="protein sequence ID" value="AQK83337.1"/>
    <property type="molecule type" value="Genomic_DNA"/>
</dbReference>
<reference evidence="1" key="1">
    <citation type="submission" date="2015-12" db="EMBL/GenBank/DDBJ databases">
        <title>Update maize B73 reference genome by single molecule sequencing technologies.</title>
        <authorList>
            <consortium name="Maize Genome Sequencing Project"/>
            <person name="Ware D."/>
        </authorList>
    </citation>
    <scope>NUCLEOTIDE SEQUENCE</scope>
    <source>
        <tissue evidence="1">Seedling</tissue>
    </source>
</reference>
<dbReference type="EMBL" id="CM000782">
    <property type="protein sequence ID" value="AQK83335.1"/>
    <property type="molecule type" value="Genomic_DNA"/>
</dbReference>
<accession>A0A1D6LVP9</accession>